<organism evidence="1 2">
    <name type="scientific">Alteromonas naphthalenivorans</name>
    <dbReference type="NCBI Taxonomy" id="715451"/>
    <lineage>
        <taxon>Bacteria</taxon>
        <taxon>Pseudomonadati</taxon>
        <taxon>Pseudomonadota</taxon>
        <taxon>Gammaproteobacteria</taxon>
        <taxon>Alteromonadales</taxon>
        <taxon>Alteromonadaceae</taxon>
        <taxon>Alteromonas/Salinimonas group</taxon>
        <taxon>Alteromonas</taxon>
    </lineage>
</organism>
<evidence type="ECO:0008006" key="3">
    <source>
        <dbReference type="Google" id="ProtNLM"/>
    </source>
</evidence>
<dbReference type="HOGENOM" id="CLU_124932_1_0_6"/>
<protein>
    <recommendedName>
        <fullName evidence="3">Helix-turn-helix domain-containing protein</fullName>
    </recommendedName>
</protein>
<dbReference type="EMBL" id="CP002339">
    <property type="protein sequence ID" value="AEF03711.1"/>
    <property type="molecule type" value="Genomic_DNA"/>
</dbReference>
<gene>
    <name evidence="1" type="ordered locus">ambt_10945</name>
</gene>
<sequence length="141" mass="16008">MADKKIRRNKGRFAGVPVHVMDSSDYLSLSFSSRALLLEFAKQYTGKNNGKLCATYSQLKPRGWRSEDTLRKCLKELLAAKLIVLTKRGMYGSGKREPNYYGLTWQPIDKVEGFEMDLLPTTTPLRKFSIEARSLNLDKAA</sequence>
<accession>F5ZCU9</accession>
<dbReference type="eggNOG" id="ENOG5032Y0M">
    <property type="taxonomic scope" value="Bacteria"/>
</dbReference>
<evidence type="ECO:0000313" key="1">
    <source>
        <dbReference type="EMBL" id="AEF03711.1"/>
    </source>
</evidence>
<evidence type="ECO:0000313" key="2">
    <source>
        <dbReference type="Proteomes" id="UP000000683"/>
    </source>
</evidence>
<proteinExistence type="predicted"/>
<name>F5ZCU9_ALTNA</name>
<dbReference type="RefSeq" id="WP_013784643.1">
    <property type="nucleotide sequence ID" value="NC_015554.1"/>
</dbReference>
<keyword evidence="2" id="KW-1185">Reference proteome</keyword>
<dbReference type="KEGG" id="alt:ambt_10945"/>
<dbReference type="Proteomes" id="UP000000683">
    <property type="component" value="Chromosome"/>
</dbReference>
<dbReference type="OrthoDB" id="8910510at2"/>
<dbReference type="AlphaFoldDB" id="F5ZCU9"/>
<reference evidence="1 2" key="1">
    <citation type="journal article" date="2011" name="J. Bacteriol.">
        <title>Complete genome sequence of the polycyclic aromatic hydrocarbon-degrading bacterium Alteromonas sp. strain SN2.</title>
        <authorList>
            <person name="Jin H.M."/>
            <person name="Jeong H."/>
            <person name="Moon E.J."/>
            <person name="Math R.K."/>
            <person name="Lee K."/>
            <person name="Kim H.J."/>
            <person name="Jeon C.O."/>
            <person name="Oh T.K."/>
            <person name="Kim J.F."/>
        </authorList>
    </citation>
    <scope>NUCLEOTIDE SEQUENCE [LARGE SCALE GENOMIC DNA]</scope>
    <source>
        <strain evidence="2">JCM 17741 / KACC 18427 / KCTC 11700BP / SN2</strain>
    </source>
</reference>